<dbReference type="RefSeq" id="XP_012895866.1">
    <property type="nucleotide sequence ID" value="XM_013040412.1"/>
</dbReference>
<gene>
    <name evidence="6" type="ORF">GSBLH_T00001925001</name>
</gene>
<dbReference type="OMA" id="WGLHLKS"/>
<dbReference type="SUPFAM" id="SSF52540">
    <property type="entry name" value="P-loop containing nucleoside triphosphate hydrolases"/>
    <property type="match status" value="1"/>
</dbReference>
<dbReference type="Gene3D" id="1.10.20.140">
    <property type="match status" value="1"/>
</dbReference>
<dbReference type="PANTHER" id="PTHR11088">
    <property type="entry name" value="TRNA DIMETHYLALLYLTRANSFERASE"/>
    <property type="match status" value="1"/>
</dbReference>
<keyword evidence="3 5" id="KW-0547">Nucleotide-binding</keyword>
<dbReference type="NCBIfam" id="TIGR00174">
    <property type="entry name" value="miaA"/>
    <property type="match status" value="1"/>
</dbReference>
<sequence length="323" mass="37648">MQMYRGLNVATAKATEEEREGVPHHLLDFVDPRKEISIHEFNKLAMDKISFLLNASGKLPIVVGGTHYYIQSLIWNSLLDVNVNYSEEDHDNLEALSTEELYKKLLEVDPDQPHHPNQRKRILSDLRLYQETGVAPSVLRKQQNAKRDNEEQLDNVVIWLSCNEKTLNDRLDHRVDKMVEAGLLEENLNFIKQFLNESNPDRGVWQAIGLKEFMPLCWDAEHHFNGRLELSQHDEDVKNALDRVKKDTQQYAKRQITWIRNRLLSRVKHLIQVDTSQLDRWEDVVQRPVENVVEHLLDGTLPDVKVNHAFWEQQSASLEAEEG</sequence>
<dbReference type="GO" id="GO:0005739">
    <property type="term" value="C:mitochondrion"/>
    <property type="evidence" value="ECO:0007669"/>
    <property type="project" value="TreeGrafter"/>
</dbReference>
<dbReference type="GO" id="GO:0052381">
    <property type="term" value="F:tRNA dimethylallyltransferase activity"/>
    <property type="evidence" value="ECO:0007669"/>
    <property type="project" value="InterPro"/>
</dbReference>
<comment type="similarity">
    <text evidence="1 5">Belongs to the IPP transferase family.</text>
</comment>
<dbReference type="OrthoDB" id="775260at2759"/>
<organism evidence="6">
    <name type="scientific">Blastocystis hominis</name>
    <dbReference type="NCBI Taxonomy" id="12968"/>
    <lineage>
        <taxon>Eukaryota</taxon>
        <taxon>Sar</taxon>
        <taxon>Stramenopiles</taxon>
        <taxon>Bigyra</taxon>
        <taxon>Opalozoa</taxon>
        <taxon>Opalinata</taxon>
        <taxon>Blastocystidae</taxon>
        <taxon>Blastocystis</taxon>
    </lineage>
</organism>
<evidence type="ECO:0000256" key="1">
    <source>
        <dbReference type="ARBA" id="ARBA00005842"/>
    </source>
</evidence>
<dbReference type="GO" id="GO:0006400">
    <property type="term" value="P:tRNA modification"/>
    <property type="evidence" value="ECO:0007669"/>
    <property type="project" value="TreeGrafter"/>
</dbReference>
<dbReference type="EMBL" id="FN668645">
    <property type="protein sequence ID" value="CBK21818.2"/>
    <property type="molecule type" value="Genomic_DNA"/>
</dbReference>
<protein>
    <recommendedName>
        <fullName evidence="8">tRNA dimethylallyltransferase</fullName>
    </recommendedName>
</protein>
<dbReference type="InterPro" id="IPR039657">
    <property type="entry name" value="Dimethylallyltransferase"/>
</dbReference>
<evidence type="ECO:0000256" key="3">
    <source>
        <dbReference type="ARBA" id="ARBA00022741"/>
    </source>
</evidence>
<dbReference type="PANTHER" id="PTHR11088:SF89">
    <property type="entry name" value="TRNA DIMETHYLALLYLTRANSFERASE"/>
    <property type="match status" value="1"/>
</dbReference>
<keyword evidence="4 5" id="KW-0067">ATP-binding</keyword>
<evidence type="ECO:0008006" key="8">
    <source>
        <dbReference type="Google" id="ProtNLM"/>
    </source>
</evidence>
<dbReference type="GeneID" id="24919145"/>
<keyword evidence="2 5" id="KW-0808">Transferase</keyword>
<accession>D8M179</accession>
<evidence type="ECO:0000256" key="5">
    <source>
        <dbReference type="RuleBase" id="RU003785"/>
    </source>
</evidence>
<evidence type="ECO:0000313" key="6">
    <source>
        <dbReference type="EMBL" id="CBK21818.2"/>
    </source>
</evidence>
<dbReference type="GO" id="GO:0005524">
    <property type="term" value="F:ATP binding"/>
    <property type="evidence" value="ECO:0007669"/>
    <property type="project" value="UniProtKB-KW"/>
</dbReference>
<evidence type="ECO:0000313" key="7">
    <source>
        <dbReference type="Proteomes" id="UP000008312"/>
    </source>
</evidence>
<dbReference type="InterPro" id="IPR018022">
    <property type="entry name" value="IPT"/>
</dbReference>
<dbReference type="InParanoid" id="D8M179"/>
<evidence type="ECO:0000256" key="4">
    <source>
        <dbReference type="ARBA" id="ARBA00022840"/>
    </source>
</evidence>
<dbReference type="Proteomes" id="UP000008312">
    <property type="component" value="Unassembled WGS sequence"/>
</dbReference>
<dbReference type="AlphaFoldDB" id="D8M179"/>
<dbReference type="Pfam" id="PF01715">
    <property type="entry name" value="IPPT"/>
    <property type="match status" value="1"/>
</dbReference>
<dbReference type="InterPro" id="IPR027417">
    <property type="entry name" value="P-loop_NTPase"/>
</dbReference>
<name>D8M179_BLAHO</name>
<keyword evidence="7" id="KW-1185">Reference proteome</keyword>
<evidence type="ECO:0000256" key="2">
    <source>
        <dbReference type="ARBA" id="ARBA00022679"/>
    </source>
</evidence>
<reference evidence="6" key="1">
    <citation type="submission" date="2010-02" db="EMBL/GenBank/DDBJ databases">
        <title>Sequencing and annotation of the Blastocystis hominis genome.</title>
        <authorList>
            <person name="Wincker P."/>
        </authorList>
    </citation>
    <scope>NUCLEOTIDE SEQUENCE</scope>
    <source>
        <strain evidence="6">Singapore isolate B</strain>
    </source>
</reference>
<proteinExistence type="inferred from homology"/>
<dbReference type="Gene3D" id="3.40.50.300">
    <property type="entry name" value="P-loop containing nucleotide triphosphate hydrolases"/>
    <property type="match status" value="1"/>
</dbReference>